<dbReference type="EMBL" id="JABXXS010000015">
    <property type="protein sequence ID" value="NVN36953.1"/>
    <property type="molecule type" value="Genomic_DNA"/>
</dbReference>
<dbReference type="InterPro" id="IPR005039">
    <property type="entry name" value="Ant_C"/>
</dbReference>
<proteinExistence type="predicted"/>
<dbReference type="Pfam" id="PF09669">
    <property type="entry name" value="Phage_pRha"/>
    <property type="match status" value="1"/>
</dbReference>
<dbReference type="InterPro" id="IPR014054">
    <property type="entry name" value="Phage_regulatory_Rha"/>
</dbReference>
<organism evidence="2 3">
    <name type="scientific">Komagataeibacter swingsii</name>
    <dbReference type="NCBI Taxonomy" id="215220"/>
    <lineage>
        <taxon>Bacteria</taxon>
        <taxon>Pseudomonadati</taxon>
        <taxon>Pseudomonadota</taxon>
        <taxon>Alphaproteobacteria</taxon>
        <taxon>Acetobacterales</taxon>
        <taxon>Acetobacteraceae</taxon>
        <taxon>Komagataeibacter</taxon>
    </lineage>
</organism>
<dbReference type="AlphaFoldDB" id="A0A850P1E8"/>
<evidence type="ECO:0000313" key="3">
    <source>
        <dbReference type="Proteomes" id="UP000522590"/>
    </source>
</evidence>
<dbReference type="RefSeq" id="WP_176643064.1">
    <property type="nucleotide sequence ID" value="NZ_JABXXS010000015.1"/>
</dbReference>
<name>A0A850P1E8_9PROT</name>
<dbReference type="Pfam" id="PF03374">
    <property type="entry name" value="ANT"/>
    <property type="match status" value="1"/>
</dbReference>
<sequence length="265" mass="29212">MSAFNTLSVPASTENALTMSSLEIAKLTGKRHDHVVRDIEKMLGDVGEGLPKFGDTYTNPQNGQEYRCYNLPRDLTYNLILGYRADLRLKVVRRWMELEAQQAPAIKAPANMVEALTLALEQQKALEAKDQEIAELAPQASALQKLASLEGVHNLRSAAQQCGWPERKFINRLIELGWLYIHSVTGRKCAYADKIKAGLMESKNVEVKRSGYVEGVGQPMITQKGLAKIRTIIGDVPDDDTTLAAGLVQKATPRPFAHRSGATPT</sequence>
<gene>
    <name evidence="2" type="ORF">HUK81_08395</name>
</gene>
<feature type="domain" description="Antirepressor protein C-terminal" evidence="1">
    <location>
        <begin position="131"/>
        <end position="233"/>
    </location>
</feature>
<protein>
    <submittedName>
        <fullName evidence="2">Rha family transcriptional regulator</fullName>
    </submittedName>
</protein>
<evidence type="ECO:0000259" key="1">
    <source>
        <dbReference type="Pfam" id="PF03374"/>
    </source>
</evidence>
<evidence type="ECO:0000313" key="2">
    <source>
        <dbReference type="EMBL" id="NVN36953.1"/>
    </source>
</evidence>
<comment type="caution">
    <text evidence="2">The sequence shown here is derived from an EMBL/GenBank/DDBJ whole genome shotgun (WGS) entry which is preliminary data.</text>
</comment>
<accession>A0A850P1E8</accession>
<dbReference type="Proteomes" id="UP000522590">
    <property type="component" value="Unassembled WGS sequence"/>
</dbReference>
<dbReference type="GO" id="GO:0003677">
    <property type="term" value="F:DNA binding"/>
    <property type="evidence" value="ECO:0007669"/>
    <property type="project" value="InterPro"/>
</dbReference>
<reference evidence="2 3" key="1">
    <citation type="submission" date="2020-06" db="EMBL/GenBank/DDBJ databases">
        <title>Description of novel acetic acid bacteria.</title>
        <authorList>
            <person name="Sombolestani A."/>
        </authorList>
    </citation>
    <scope>NUCLEOTIDE SEQUENCE [LARGE SCALE GENOMIC DNA]</scope>
    <source>
        <strain evidence="2 3">LMG 25</strain>
    </source>
</reference>